<organism evidence="10 11">
    <name type="scientific">Sinanodonta woodiana</name>
    <name type="common">Chinese pond mussel</name>
    <name type="synonym">Anodonta woodiana</name>
    <dbReference type="NCBI Taxonomy" id="1069815"/>
    <lineage>
        <taxon>Eukaryota</taxon>
        <taxon>Metazoa</taxon>
        <taxon>Spiralia</taxon>
        <taxon>Lophotrochozoa</taxon>
        <taxon>Mollusca</taxon>
        <taxon>Bivalvia</taxon>
        <taxon>Autobranchia</taxon>
        <taxon>Heteroconchia</taxon>
        <taxon>Palaeoheterodonta</taxon>
        <taxon>Unionida</taxon>
        <taxon>Unionoidea</taxon>
        <taxon>Unionidae</taxon>
        <taxon>Unioninae</taxon>
        <taxon>Sinanodonta</taxon>
    </lineage>
</organism>
<reference evidence="10 11" key="1">
    <citation type="submission" date="2024-11" db="EMBL/GenBank/DDBJ databases">
        <title>Chromosome-level genome assembly of the freshwater bivalve Anodonta woodiana.</title>
        <authorList>
            <person name="Chen X."/>
        </authorList>
    </citation>
    <scope>NUCLEOTIDE SEQUENCE [LARGE SCALE GENOMIC DNA]</scope>
    <source>
        <strain evidence="10">MN2024</strain>
        <tissue evidence="10">Gills</tissue>
    </source>
</reference>
<dbReference type="InterPro" id="IPR050182">
    <property type="entry name" value="Cytochrome_P450_fam2"/>
</dbReference>
<dbReference type="PRINTS" id="PR00463">
    <property type="entry name" value="EP450I"/>
</dbReference>
<protein>
    <recommendedName>
        <fullName evidence="12">Cytochrome P450</fullName>
    </recommendedName>
</protein>
<dbReference type="PROSITE" id="PS00086">
    <property type="entry name" value="CYTOCHROME_P450"/>
    <property type="match status" value="1"/>
</dbReference>
<dbReference type="InterPro" id="IPR017972">
    <property type="entry name" value="Cyt_P450_CS"/>
</dbReference>
<evidence type="ECO:0000313" key="11">
    <source>
        <dbReference type="Proteomes" id="UP001634394"/>
    </source>
</evidence>
<comment type="similarity">
    <text evidence="2 8">Belongs to the cytochrome P450 family.</text>
</comment>
<dbReference type="InterPro" id="IPR036396">
    <property type="entry name" value="Cyt_P450_sf"/>
</dbReference>
<evidence type="ECO:0000256" key="7">
    <source>
        <dbReference type="PIRSR" id="PIRSR602401-1"/>
    </source>
</evidence>
<keyword evidence="9" id="KW-0812">Transmembrane</keyword>
<dbReference type="GO" id="GO:0004497">
    <property type="term" value="F:monooxygenase activity"/>
    <property type="evidence" value="ECO:0007669"/>
    <property type="project" value="UniProtKB-KW"/>
</dbReference>
<keyword evidence="6 9" id="KW-0472">Membrane</keyword>
<comment type="caution">
    <text evidence="10">The sequence shown here is derived from an EMBL/GenBank/DDBJ whole genome shotgun (WGS) entry which is preliminary data.</text>
</comment>
<evidence type="ECO:0000256" key="6">
    <source>
        <dbReference type="ARBA" id="ARBA00023136"/>
    </source>
</evidence>
<dbReference type="FunFam" id="1.10.630.10:FF:000004">
    <property type="entry name" value="cytochrome P450 2D15 isoform X1"/>
    <property type="match status" value="1"/>
</dbReference>
<dbReference type="Proteomes" id="UP001634394">
    <property type="component" value="Unassembled WGS sequence"/>
</dbReference>
<feature type="binding site" description="axial binding residue" evidence="7">
    <location>
        <position position="443"/>
    </location>
    <ligand>
        <name>heme</name>
        <dbReference type="ChEBI" id="CHEBI:30413"/>
    </ligand>
    <ligandPart>
        <name>Fe</name>
        <dbReference type="ChEBI" id="CHEBI:18248"/>
    </ligandPart>
</feature>
<keyword evidence="3 7" id="KW-0479">Metal-binding</keyword>
<dbReference type="InterPro" id="IPR001128">
    <property type="entry name" value="Cyt_P450"/>
</dbReference>
<keyword evidence="5 7" id="KW-0408">Iron</keyword>
<comment type="subcellular location">
    <subcellularLocation>
        <location evidence="1">Membrane</location>
    </subcellularLocation>
</comment>
<dbReference type="Gene3D" id="1.10.630.10">
    <property type="entry name" value="Cytochrome P450"/>
    <property type="match status" value="1"/>
</dbReference>
<gene>
    <name evidence="10" type="ORF">ACJMK2_027118</name>
</gene>
<evidence type="ECO:0008006" key="12">
    <source>
        <dbReference type="Google" id="ProtNLM"/>
    </source>
</evidence>
<name>A0ABD3XQ76_SINWO</name>
<dbReference type="InterPro" id="IPR002401">
    <property type="entry name" value="Cyt_P450_E_grp-I"/>
</dbReference>
<feature type="transmembrane region" description="Helical" evidence="9">
    <location>
        <begin position="6"/>
        <end position="27"/>
    </location>
</feature>
<sequence>MFDELLYSANVTTAFILFLVLLMVYYVTKLPTDIPPFPKPVLPIFGNLLSLVNKDVLEYFRKLRNEYGDIYSFYMGSKLMIVINGYSAIKEALVQNGRFFSDRPINFVSETLKSNNGIVFTSGAKWKEHRRFAVNALQEFGFGRPSFEQNILDEAQELIRIIEEQNGLPFQPKGIVNTCVANVISQIVFGKRFKHTDANFRDFLNKMDLASTHLGNASVLVNCFPFLQYLPGDPLKMRLMKENSEIFQKWFESMVQEHRNTYQKGTARDFIDLFISEANEREEADEISTFTDLQLYESLGDIFGAGSETTATTIRWILLQFLNFPEIQNKCFKEIDQVVGRKRLPQLRDKKHLPYLEATIMETLRVYPVAPLAVPHTVSKEIIFRGYHIPQGTTVLVNLDSVLRDPSTFKDPDVFRPERYLDEDGQITKPEEHIPFSIGRRVCLGESVARMELFIFIASLVQKFEFVPAERDKVPELKGILGITYSPVPFLIRAVRRYVLRLSV</sequence>
<dbReference type="GO" id="GO:0046872">
    <property type="term" value="F:metal ion binding"/>
    <property type="evidence" value="ECO:0007669"/>
    <property type="project" value="UniProtKB-KW"/>
</dbReference>
<dbReference type="PANTHER" id="PTHR24300:SF403">
    <property type="entry name" value="CYTOCHROME P450 306A1"/>
    <property type="match status" value="1"/>
</dbReference>
<evidence type="ECO:0000256" key="9">
    <source>
        <dbReference type="SAM" id="Phobius"/>
    </source>
</evidence>
<dbReference type="EMBL" id="JBJQND010000002">
    <property type="protein sequence ID" value="KAL3887168.1"/>
    <property type="molecule type" value="Genomic_DNA"/>
</dbReference>
<evidence type="ECO:0000256" key="3">
    <source>
        <dbReference type="ARBA" id="ARBA00022723"/>
    </source>
</evidence>
<dbReference type="PRINTS" id="PR00385">
    <property type="entry name" value="P450"/>
</dbReference>
<dbReference type="AlphaFoldDB" id="A0ABD3XQ76"/>
<evidence type="ECO:0000256" key="8">
    <source>
        <dbReference type="RuleBase" id="RU000461"/>
    </source>
</evidence>
<evidence type="ECO:0000256" key="1">
    <source>
        <dbReference type="ARBA" id="ARBA00004370"/>
    </source>
</evidence>
<keyword evidence="8" id="KW-0503">Monooxygenase</keyword>
<evidence type="ECO:0000256" key="4">
    <source>
        <dbReference type="ARBA" id="ARBA00023002"/>
    </source>
</evidence>
<accession>A0ABD3XQ76</accession>
<keyword evidence="9" id="KW-1133">Transmembrane helix</keyword>
<keyword evidence="11" id="KW-1185">Reference proteome</keyword>
<evidence type="ECO:0000256" key="2">
    <source>
        <dbReference type="ARBA" id="ARBA00010617"/>
    </source>
</evidence>
<comment type="cofactor">
    <cofactor evidence="7">
        <name>heme</name>
        <dbReference type="ChEBI" id="CHEBI:30413"/>
    </cofactor>
</comment>
<evidence type="ECO:0000256" key="5">
    <source>
        <dbReference type="ARBA" id="ARBA00023004"/>
    </source>
</evidence>
<proteinExistence type="inferred from homology"/>
<evidence type="ECO:0000313" key="10">
    <source>
        <dbReference type="EMBL" id="KAL3887168.1"/>
    </source>
</evidence>
<keyword evidence="4 8" id="KW-0560">Oxidoreductase</keyword>
<dbReference type="Pfam" id="PF00067">
    <property type="entry name" value="p450"/>
    <property type="match status" value="1"/>
</dbReference>
<keyword evidence="7 8" id="KW-0349">Heme</keyword>
<dbReference type="PANTHER" id="PTHR24300">
    <property type="entry name" value="CYTOCHROME P450 508A4-RELATED"/>
    <property type="match status" value="1"/>
</dbReference>
<dbReference type="SUPFAM" id="SSF48264">
    <property type="entry name" value="Cytochrome P450"/>
    <property type="match status" value="1"/>
</dbReference>
<dbReference type="GO" id="GO:0016020">
    <property type="term" value="C:membrane"/>
    <property type="evidence" value="ECO:0007669"/>
    <property type="project" value="UniProtKB-SubCell"/>
</dbReference>